<dbReference type="CDD" id="cd00002">
    <property type="entry name" value="YbaK_deacylase"/>
    <property type="match status" value="1"/>
</dbReference>
<dbReference type="NCBIfam" id="TIGR00011">
    <property type="entry name" value="YbaK_EbsC"/>
    <property type="match status" value="1"/>
</dbReference>
<evidence type="ECO:0000259" key="5">
    <source>
        <dbReference type="Pfam" id="PF04073"/>
    </source>
</evidence>
<dbReference type="GO" id="GO:0006412">
    <property type="term" value="P:translation"/>
    <property type="evidence" value="ECO:0007669"/>
    <property type="project" value="UniProtKB-KW"/>
</dbReference>
<evidence type="ECO:0000313" key="6">
    <source>
        <dbReference type="EMBL" id="KUL36577.1"/>
    </source>
</evidence>
<dbReference type="EC" id="4.2.-.-" evidence="4"/>
<evidence type="ECO:0000313" key="7">
    <source>
        <dbReference type="Proteomes" id="UP000053244"/>
    </source>
</evidence>
<protein>
    <recommendedName>
        <fullName evidence="4">Cys-tRNA(Pro)/Cys-tRNA(Cys) deacylase</fullName>
        <ecNumber evidence="4">4.2.-.-</ecNumber>
    </recommendedName>
</protein>
<dbReference type="EMBL" id="LLZH01000085">
    <property type="protein sequence ID" value="KUL36577.1"/>
    <property type="molecule type" value="Genomic_DNA"/>
</dbReference>
<dbReference type="InterPro" id="IPR007214">
    <property type="entry name" value="YbaK/aa-tRNA-synth-assoc-dom"/>
</dbReference>
<dbReference type="GO" id="GO:0016829">
    <property type="term" value="F:lyase activity"/>
    <property type="evidence" value="ECO:0007669"/>
    <property type="project" value="UniProtKB-KW"/>
</dbReference>
<keyword evidence="3 4" id="KW-0456">Lyase</keyword>
<gene>
    <name evidence="6" type="ORF">ADL15_12050</name>
</gene>
<comment type="caution">
    <text evidence="6">The sequence shown here is derived from an EMBL/GenBank/DDBJ whole genome shotgun (WGS) entry which is preliminary data.</text>
</comment>
<dbReference type="Pfam" id="PF04073">
    <property type="entry name" value="tRNA_edit"/>
    <property type="match status" value="1"/>
</dbReference>
<feature type="domain" description="YbaK/aminoacyl-tRNA synthetase-associated" evidence="5">
    <location>
        <begin position="39"/>
        <end position="150"/>
    </location>
</feature>
<organism evidence="6 7">
    <name type="scientific">Actinoplanes awajinensis subsp. mycoplanecinus</name>
    <dbReference type="NCBI Taxonomy" id="135947"/>
    <lineage>
        <taxon>Bacteria</taxon>
        <taxon>Bacillati</taxon>
        <taxon>Actinomycetota</taxon>
        <taxon>Actinomycetes</taxon>
        <taxon>Micromonosporales</taxon>
        <taxon>Micromonosporaceae</taxon>
        <taxon>Actinoplanes</taxon>
    </lineage>
</organism>
<dbReference type="OrthoDB" id="9809296at2"/>
<comment type="similarity">
    <text evidence="1 4">Belongs to the prolyl-tRNA editing family. YbaK/EbsC subfamily.</text>
</comment>
<dbReference type="Proteomes" id="UP000053244">
    <property type="component" value="Unassembled WGS sequence"/>
</dbReference>
<keyword evidence="2 4" id="KW-0648">Protein biosynthesis</keyword>
<evidence type="ECO:0000256" key="2">
    <source>
        <dbReference type="ARBA" id="ARBA00022917"/>
    </source>
</evidence>
<evidence type="ECO:0000256" key="1">
    <source>
        <dbReference type="ARBA" id="ARBA00009798"/>
    </source>
</evidence>
<dbReference type="Gene3D" id="3.90.960.10">
    <property type="entry name" value="YbaK/aminoacyl-tRNA synthetase-associated domain"/>
    <property type="match status" value="1"/>
</dbReference>
<reference evidence="6 7" key="1">
    <citation type="submission" date="2015-10" db="EMBL/GenBank/DDBJ databases">
        <authorList>
            <person name="Gilbert D.G."/>
        </authorList>
    </citation>
    <scope>NUCLEOTIDE SEQUENCE [LARGE SCALE GENOMIC DNA]</scope>
    <source>
        <strain evidence="6 7">NRRL B-16712</strain>
    </source>
</reference>
<dbReference type="PIRSF" id="PIRSF006181">
    <property type="entry name" value="EbsC_YbaK"/>
    <property type="match status" value="1"/>
</dbReference>
<dbReference type="AlphaFoldDB" id="A0A0X3UWH0"/>
<dbReference type="PANTHER" id="PTHR30411">
    <property type="entry name" value="CYTOPLASMIC PROTEIN"/>
    <property type="match status" value="1"/>
</dbReference>
<evidence type="ECO:0000256" key="4">
    <source>
        <dbReference type="PIRNR" id="PIRNR006181"/>
    </source>
</evidence>
<accession>A0A0X3UWH0</accession>
<dbReference type="InterPro" id="IPR036754">
    <property type="entry name" value="YbaK/aa-tRNA-synt-asso_dom_sf"/>
</dbReference>
<dbReference type="InterPro" id="IPR004369">
    <property type="entry name" value="Prolyl-tRNA_editing_YbaK/EbsC"/>
</dbReference>
<dbReference type="PANTHER" id="PTHR30411:SF0">
    <property type="entry name" value="CYS-TRNA(PRO)_CYS-TRNA(CYS) DEACYLASE YBAK"/>
    <property type="match status" value="1"/>
</dbReference>
<evidence type="ECO:0000256" key="3">
    <source>
        <dbReference type="ARBA" id="ARBA00023239"/>
    </source>
</evidence>
<name>A0A0X3UWH0_9ACTN</name>
<dbReference type="SUPFAM" id="SSF55826">
    <property type="entry name" value="YbaK/ProRS associated domain"/>
    <property type="match status" value="1"/>
</dbReference>
<dbReference type="GO" id="GO:0002161">
    <property type="term" value="F:aminoacyl-tRNA deacylase activity"/>
    <property type="evidence" value="ECO:0007669"/>
    <property type="project" value="InterPro"/>
</dbReference>
<sequence>MPKKAAGTPATVLLTAERVAFTLHPYEVSPDAPNYGALVAAALGVAPALMFKTLVAEVDARLVVGVVPVTGDLDLKALAQAAGGKRAALADRAAAERSSGYVRGGISPLGQRKRLPTVIDDSVQALDLMYVSAGRRGLQLCLAPADLIRLTSATVAAIRA</sequence>
<proteinExistence type="inferred from homology"/>
<keyword evidence="7" id="KW-1185">Reference proteome</keyword>
<dbReference type="RefSeq" id="WP_067688494.1">
    <property type="nucleotide sequence ID" value="NZ_LLZH01000085.1"/>
</dbReference>